<dbReference type="HOGENOM" id="CLU_082451_0_0_1"/>
<dbReference type="AlphaFoldDB" id="A0A0D2DY67"/>
<evidence type="ECO:0000313" key="3">
    <source>
        <dbReference type="Proteomes" id="UP000054266"/>
    </source>
</evidence>
<feature type="transmembrane region" description="Helical" evidence="1">
    <location>
        <begin position="81"/>
        <end position="109"/>
    </location>
</feature>
<accession>A0A0D2DY67</accession>
<feature type="transmembrane region" description="Helical" evidence="1">
    <location>
        <begin position="121"/>
        <end position="145"/>
    </location>
</feature>
<name>A0A0D2DY67_9EURO</name>
<proteinExistence type="predicted"/>
<evidence type="ECO:0008006" key="4">
    <source>
        <dbReference type="Google" id="ProtNLM"/>
    </source>
</evidence>
<sequence>MAPVIWGLDLRDMKWSKFGSKYMWKNKDYHLRRTKFIVYQLAMISMCVSESIGTAALTDYVKQQSTIERLHSSASVHNDDFVGIASYNIFCGVSVATIFGAAFFFDLFFPERYEPRNIRWAWRLSAVFITLCTIGDALAFTVIVATGNAWISADSQDAEQIALERINPPLVYRHNGRAIAATVFLWIGLVATIGSCIILWMYYAHLDTYGPKSHTARMRDEVDKTILINERAQTGMSSREQMREQMIYNTTIAGSPYKP</sequence>
<evidence type="ECO:0000313" key="2">
    <source>
        <dbReference type="EMBL" id="KIW67072.1"/>
    </source>
</evidence>
<organism evidence="2 3">
    <name type="scientific">Phialophora macrospora</name>
    <dbReference type="NCBI Taxonomy" id="1851006"/>
    <lineage>
        <taxon>Eukaryota</taxon>
        <taxon>Fungi</taxon>
        <taxon>Dikarya</taxon>
        <taxon>Ascomycota</taxon>
        <taxon>Pezizomycotina</taxon>
        <taxon>Eurotiomycetes</taxon>
        <taxon>Chaetothyriomycetidae</taxon>
        <taxon>Chaetothyriales</taxon>
        <taxon>Herpotrichiellaceae</taxon>
        <taxon>Phialophora</taxon>
    </lineage>
</organism>
<feature type="transmembrane region" description="Helical" evidence="1">
    <location>
        <begin position="178"/>
        <end position="203"/>
    </location>
</feature>
<reference evidence="2 3" key="1">
    <citation type="submission" date="2015-01" db="EMBL/GenBank/DDBJ databases">
        <title>The Genome Sequence of Capronia semiimmersa CBS27337.</title>
        <authorList>
            <consortium name="The Broad Institute Genomics Platform"/>
            <person name="Cuomo C."/>
            <person name="de Hoog S."/>
            <person name="Gorbushina A."/>
            <person name="Stielow B."/>
            <person name="Teixiera M."/>
            <person name="Abouelleil A."/>
            <person name="Chapman S.B."/>
            <person name="Priest M."/>
            <person name="Young S.K."/>
            <person name="Wortman J."/>
            <person name="Nusbaum C."/>
            <person name="Birren B."/>
        </authorList>
    </citation>
    <scope>NUCLEOTIDE SEQUENCE [LARGE SCALE GENOMIC DNA]</scope>
    <source>
        <strain evidence="2 3">CBS 27337</strain>
    </source>
</reference>
<keyword evidence="1" id="KW-1133">Transmembrane helix</keyword>
<protein>
    <recommendedName>
        <fullName evidence="4">MARVEL domain-containing protein</fullName>
    </recommendedName>
</protein>
<gene>
    <name evidence="2" type="ORF">PV04_06347</name>
</gene>
<dbReference type="Proteomes" id="UP000054266">
    <property type="component" value="Unassembled WGS sequence"/>
</dbReference>
<keyword evidence="1" id="KW-0472">Membrane</keyword>
<dbReference type="EMBL" id="KN846959">
    <property type="protein sequence ID" value="KIW67072.1"/>
    <property type="molecule type" value="Genomic_DNA"/>
</dbReference>
<keyword evidence="1" id="KW-0812">Transmembrane</keyword>
<keyword evidence="3" id="KW-1185">Reference proteome</keyword>
<evidence type="ECO:0000256" key="1">
    <source>
        <dbReference type="SAM" id="Phobius"/>
    </source>
</evidence>
<feature type="transmembrane region" description="Helical" evidence="1">
    <location>
        <begin position="36"/>
        <end position="61"/>
    </location>
</feature>